<evidence type="ECO:0000256" key="1">
    <source>
        <dbReference type="ARBA" id="ARBA00006484"/>
    </source>
</evidence>
<dbReference type="PANTHER" id="PTHR43115">
    <property type="entry name" value="DEHYDROGENASE/REDUCTASE SDR FAMILY MEMBER 11"/>
    <property type="match status" value="1"/>
</dbReference>
<dbReference type="Pfam" id="PF00106">
    <property type="entry name" value="adh_short"/>
    <property type="match status" value="1"/>
</dbReference>
<dbReference type="SUPFAM" id="SSF51735">
    <property type="entry name" value="NAD(P)-binding Rossmann-fold domains"/>
    <property type="match status" value="1"/>
</dbReference>
<comment type="similarity">
    <text evidence="1 3">Belongs to the short-chain dehydrogenases/reductases (SDR) family.</text>
</comment>
<feature type="non-terminal residue" evidence="4">
    <location>
        <position position="1"/>
    </location>
</feature>
<proteinExistence type="inferred from homology"/>
<gene>
    <name evidence="4" type="ORF">g.9745</name>
</gene>
<reference evidence="4" key="1">
    <citation type="submission" date="2015-12" db="EMBL/GenBank/DDBJ databases">
        <title>De novo transcriptome assembly of four potential Pierce s Disease insect vectors from Arizona vineyards.</title>
        <authorList>
            <person name="Tassone E.E."/>
        </authorList>
    </citation>
    <scope>NUCLEOTIDE SEQUENCE</scope>
</reference>
<evidence type="ECO:0000313" key="4">
    <source>
        <dbReference type="EMBL" id="JAS26498.1"/>
    </source>
</evidence>
<dbReference type="FunFam" id="3.40.50.720:FF:000047">
    <property type="entry name" value="NADP-dependent L-serine/L-allo-threonine dehydrogenase"/>
    <property type="match status" value="1"/>
</dbReference>
<dbReference type="PANTHER" id="PTHR43115:SF4">
    <property type="entry name" value="DEHYDROGENASE_REDUCTASE SDR FAMILY MEMBER 11"/>
    <property type="match status" value="1"/>
</dbReference>
<dbReference type="AlphaFoldDB" id="A0A1B6DLI1"/>
<dbReference type="EMBL" id="GEDC01010800">
    <property type="protein sequence ID" value="JAS26498.1"/>
    <property type="molecule type" value="Transcribed_RNA"/>
</dbReference>
<protein>
    <submittedName>
        <fullName evidence="4">Uncharacterized protein</fullName>
    </submittedName>
</protein>
<dbReference type="InterPro" id="IPR002347">
    <property type="entry name" value="SDR_fam"/>
</dbReference>
<keyword evidence="2" id="KW-0560">Oxidoreductase</keyword>
<dbReference type="PRINTS" id="PR00080">
    <property type="entry name" value="SDRFAMILY"/>
</dbReference>
<dbReference type="InterPro" id="IPR036291">
    <property type="entry name" value="NAD(P)-bd_dom_sf"/>
</dbReference>
<dbReference type="PRINTS" id="PR00081">
    <property type="entry name" value="GDHRDH"/>
</dbReference>
<organism evidence="4">
    <name type="scientific">Clastoptera arizonana</name>
    <name type="common">Arizona spittle bug</name>
    <dbReference type="NCBI Taxonomy" id="38151"/>
    <lineage>
        <taxon>Eukaryota</taxon>
        <taxon>Metazoa</taxon>
        <taxon>Ecdysozoa</taxon>
        <taxon>Arthropoda</taxon>
        <taxon>Hexapoda</taxon>
        <taxon>Insecta</taxon>
        <taxon>Pterygota</taxon>
        <taxon>Neoptera</taxon>
        <taxon>Paraneoptera</taxon>
        <taxon>Hemiptera</taxon>
        <taxon>Auchenorrhyncha</taxon>
        <taxon>Cercopoidea</taxon>
        <taxon>Clastopteridae</taxon>
        <taxon>Clastoptera</taxon>
    </lineage>
</organism>
<accession>A0A1B6DLI1</accession>
<sequence length="225" mass="24589">VKDLVKHGVIVVGLARRVRAVQDLAEELKGERGTLHAIKVDVKVEKEIVDAFAWIEENTPGVDILINNAGVAHVDNLIDGSADKWKEMFEVNVLGLSICAREAIKSMKKKNIDDGIIVNINSIAGRRIFNLLSMYSASKFAVAVLSEALYKEVKTSGLPIRVTNISPGMVGTEMLTDWVEKLNFPVDYNDVLQPADIANAVNFVLATGSNVHIPELTIMPSKQDA</sequence>
<evidence type="ECO:0000256" key="3">
    <source>
        <dbReference type="RuleBase" id="RU000363"/>
    </source>
</evidence>
<dbReference type="GO" id="GO:0016616">
    <property type="term" value="F:oxidoreductase activity, acting on the CH-OH group of donors, NAD or NADP as acceptor"/>
    <property type="evidence" value="ECO:0007669"/>
    <property type="project" value="UniProtKB-ARBA"/>
</dbReference>
<evidence type="ECO:0000256" key="2">
    <source>
        <dbReference type="ARBA" id="ARBA00023002"/>
    </source>
</evidence>
<name>A0A1B6DLI1_9HEMI</name>
<dbReference type="Gene3D" id="3.40.50.720">
    <property type="entry name" value="NAD(P)-binding Rossmann-like Domain"/>
    <property type="match status" value="1"/>
</dbReference>